<dbReference type="EMBL" id="LT934122">
    <property type="protein sequence ID" value="VAI59599.1"/>
    <property type="molecule type" value="Genomic_DNA"/>
</dbReference>
<organism evidence="1 2">
    <name type="scientific">Triticum turgidum subsp. durum</name>
    <name type="common">Durum wheat</name>
    <name type="synonym">Triticum durum</name>
    <dbReference type="NCBI Taxonomy" id="4567"/>
    <lineage>
        <taxon>Eukaryota</taxon>
        <taxon>Viridiplantae</taxon>
        <taxon>Streptophyta</taxon>
        <taxon>Embryophyta</taxon>
        <taxon>Tracheophyta</taxon>
        <taxon>Spermatophyta</taxon>
        <taxon>Magnoliopsida</taxon>
        <taxon>Liliopsida</taxon>
        <taxon>Poales</taxon>
        <taxon>Poaceae</taxon>
        <taxon>BOP clade</taxon>
        <taxon>Pooideae</taxon>
        <taxon>Triticodae</taxon>
        <taxon>Triticeae</taxon>
        <taxon>Triticinae</taxon>
        <taxon>Triticum</taxon>
    </lineage>
</organism>
<dbReference type="Proteomes" id="UP000324705">
    <property type="component" value="Chromosome 6B"/>
</dbReference>
<keyword evidence="2" id="KW-1185">Reference proteome</keyword>
<reference evidence="1 2" key="1">
    <citation type="submission" date="2017-09" db="EMBL/GenBank/DDBJ databases">
        <authorList>
            <consortium name="International Durum Wheat Genome Sequencing Consortium (IDWGSC)"/>
            <person name="Milanesi L."/>
        </authorList>
    </citation>
    <scope>NUCLEOTIDE SEQUENCE [LARGE SCALE GENOMIC DNA]</scope>
    <source>
        <strain evidence="2">cv. Svevo</strain>
    </source>
</reference>
<protein>
    <submittedName>
        <fullName evidence="1">Uncharacterized protein</fullName>
    </submittedName>
</protein>
<evidence type="ECO:0000313" key="2">
    <source>
        <dbReference type="Proteomes" id="UP000324705"/>
    </source>
</evidence>
<sequence length="75" mass="8484">MSSPFPVPNVFTYEEYLLRRSIHSWPDSGTPLMCLPPKSLFHSSLVLAEEEVIDCSTSSMEYTIPLTELMLAFCP</sequence>
<evidence type="ECO:0000313" key="1">
    <source>
        <dbReference type="EMBL" id="VAI59599.1"/>
    </source>
</evidence>
<dbReference type="Gramene" id="TRITD6Bv1G154220.1">
    <property type="protein sequence ID" value="TRITD6Bv1G154220.1"/>
    <property type="gene ID" value="TRITD6Bv1G154220"/>
</dbReference>
<accession>A0A9R0YRA5</accession>
<proteinExistence type="predicted"/>
<dbReference type="AlphaFoldDB" id="A0A9R0YRA5"/>
<name>A0A9R0YRA5_TRITD</name>
<gene>
    <name evidence="1" type="ORF">TRITD_6Bv1G154220</name>
</gene>